<dbReference type="InterPro" id="IPR038573">
    <property type="entry name" value="BrnT_sf"/>
</dbReference>
<reference evidence="1 2" key="1">
    <citation type="submission" date="2018-04" db="EMBL/GenBank/DDBJ databases">
        <title>Polynucleobacter sp. LimPoW16 genome.</title>
        <authorList>
            <person name="Hahn M.W."/>
        </authorList>
    </citation>
    <scope>NUCLEOTIDE SEQUENCE [LARGE SCALE GENOMIC DNA]</scope>
    <source>
        <strain evidence="1 2">LimPoW16</strain>
    </source>
</reference>
<dbReference type="Proteomes" id="UP000500806">
    <property type="component" value="Chromosome"/>
</dbReference>
<evidence type="ECO:0000313" key="2">
    <source>
        <dbReference type="Proteomes" id="UP000500806"/>
    </source>
</evidence>
<dbReference type="KEGG" id="pani:DCO16_06930"/>
<protein>
    <submittedName>
        <fullName evidence="1">Uncharacterized protein</fullName>
    </submittedName>
</protein>
<evidence type="ECO:0000313" key="1">
    <source>
        <dbReference type="EMBL" id="QKM62811.1"/>
    </source>
</evidence>
<name>A0A6M9PR43_9BURK</name>
<dbReference type="AlphaFoldDB" id="A0A6M9PR43"/>
<gene>
    <name evidence="1" type="ORF">DCO16_06930</name>
</gene>
<dbReference type="Gene3D" id="3.10.450.530">
    <property type="entry name" value="Ribonuclease toxin, BrnT, of type II toxin-antitoxin system"/>
    <property type="match status" value="1"/>
</dbReference>
<sequence length="90" mass="10741">MKLTYHSTKDESNFKKHGVSLAKAEFLDWDDALSWADNRNDYSEERRIALVTLKQRLYCVVYIDLKTVRRIISLRKANSREINKYEKETN</sequence>
<dbReference type="EMBL" id="CP028941">
    <property type="protein sequence ID" value="QKM62811.1"/>
    <property type="molecule type" value="Genomic_DNA"/>
</dbReference>
<proteinExistence type="predicted"/>
<organism evidence="1 2">
    <name type="scientific">Polynucleobacter antarcticus</name>
    <dbReference type="NCBI Taxonomy" id="1743162"/>
    <lineage>
        <taxon>Bacteria</taxon>
        <taxon>Pseudomonadati</taxon>
        <taxon>Pseudomonadota</taxon>
        <taxon>Betaproteobacteria</taxon>
        <taxon>Burkholderiales</taxon>
        <taxon>Burkholderiaceae</taxon>
        <taxon>Polynucleobacter</taxon>
    </lineage>
</organism>
<dbReference type="InterPro" id="IPR007460">
    <property type="entry name" value="BrnT_toxin"/>
</dbReference>
<dbReference type="Pfam" id="PF04365">
    <property type="entry name" value="BrnT_toxin"/>
    <property type="match status" value="1"/>
</dbReference>
<accession>A0A6M9PR43</accession>
<dbReference type="RefSeq" id="WP_173942972.1">
    <property type="nucleotide sequence ID" value="NZ_CBCSCD010000001.1"/>
</dbReference>
<keyword evidence="2" id="KW-1185">Reference proteome</keyword>